<dbReference type="InterPro" id="IPR001119">
    <property type="entry name" value="SLH_dom"/>
</dbReference>
<organism evidence="4 5">
    <name type="scientific">Paenibacillus piri</name>
    <dbReference type="NCBI Taxonomy" id="2547395"/>
    <lineage>
        <taxon>Bacteria</taxon>
        <taxon>Bacillati</taxon>
        <taxon>Bacillota</taxon>
        <taxon>Bacilli</taxon>
        <taxon>Bacillales</taxon>
        <taxon>Paenibacillaceae</taxon>
        <taxon>Paenibacillus</taxon>
    </lineage>
</organism>
<feature type="chain" id="PRO_5020510756" evidence="2">
    <location>
        <begin position="29"/>
        <end position="935"/>
    </location>
</feature>
<feature type="compositionally biased region" description="Basic and acidic residues" evidence="1">
    <location>
        <begin position="31"/>
        <end position="51"/>
    </location>
</feature>
<dbReference type="AlphaFoldDB" id="A0A4R5KV68"/>
<evidence type="ECO:0000313" key="4">
    <source>
        <dbReference type="EMBL" id="TDF99392.1"/>
    </source>
</evidence>
<feature type="region of interest" description="Disordered" evidence="1">
    <location>
        <begin position="27"/>
        <end position="66"/>
    </location>
</feature>
<dbReference type="PANTHER" id="PTHR43308">
    <property type="entry name" value="OUTER MEMBRANE PROTEIN ALPHA-RELATED"/>
    <property type="match status" value="1"/>
</dbReference>
<feature type="compositionally biased region" description="Low complexity" evidence="1">
    <location>
        <begin position="52"/>
        <end position="66"/>
    </location>
</feature>
<feature type="signal peptide" evidence="2">
    <location>
        <begin position="1"/>
        <end position="28"/>
    </location>
</feature>
<feature type="domain" description="SLH" evidence="3">
    <location>
        <begin position="69"/>
        <end position="132"/>
    </location>
</feature>
<reference evidence="4 5" key="1">
    <citation type="submission" date="2019-03" db="EMBL/GenBank/DDBJ databases">
        <title>This is whole genome sequence of Paenibacillus sp MS74 strain.</title>
        <authorList>
            <person name="Trinh H.N."/>
        </authorList>
    </citation>
    <scope>NUCLEOTIDE SEQUENCE [LARGE SCALE GENOMIC DNA]</scope>
    <source>
        <strain evidence="4 5">MS74</strain>
    </source>
</reference>
<evidence type="ECO:0000256" key="2">
    <source>
        <dbReference type="SAM" id="SignalP"/>
    </source>
</evidence>
<dbReference type="RefSeq" id="WP_133225929.1">
    <property type="nucleotide sequence ID" value="NZ_SMRT01000002.1"/>
</dbReference>
<dbReference type="PROSITE" id="PS51272">
    <property type="entry name" value="SLH"/>
    <property type="match status" value="2"/>
</dbReference>
<feature type="domain" description="SLH" evidence="3">
    <location>
        <begin position="206"/>
        <end position="269"/>
    </location>
</feature>
<dbReference type="EMBL" id="SMRT01000002">
    <property type="protein sequence ID" value="TDF99392.1"/>
    <property type="molecule type" value="Genomic_DNA"/>
</dbReference>
<keyword evidence="5" id="KW-1185">Reference proteome</keyword>
<dbReference type="InterPro" id="IPR051465">
    <property type="entry name" value="Cell_Envelope_Struct_Comp"/>
</dbReference>
<dbReference type="PANTHER" id="PTHR43308:SF5">
    <property type="entry name" value="S-LAYER PROTEIN _ PEPTIDOGLYCAN ENDO-BETA-N-ACETYLGLUCOSAMINIDASE"/>
    <property type="match status" value="1"/>
</dbReference>
<evidence type="ECO:0000256" key="1">
    <source>
        <dbReference type="SAM" id="MobiDB-lite"/>
    </source>
</evidence>
<sequence>MNHKRKQAKKMAAALVALSVLMTSPAYAAETKTDTQTETKTDTKSETKPETKPSATTAPPGTASTSINTVSKFSDVSLQHWAIKHITKLAALGIIEGYEKNEYRPENPVSQQEVIVMAIRMMGLENEALKNKAETILPVTVDSFFKPYIAYAFEKNLIDIKEETDSAGASSKTAWGARPATREWVAKLVIRAINKQGLAQEKATTTTIFKDEKDMSGWAVGYVNAAVALNIVNGVDDNNFQPKGSVTRAQMATFLSRADKELTTRSDKVMIGYVMGLSNNKLTVQNDRGQSNEYTINSDTVIYNAKDDTRIPSSTLKETYEVYVVQSKGAAAYIELTSDQEKMEVTEGTLDQLFLDQMAISIMQSSGVKLKELAPNVTATDKEGRGLSLGSIPKGSIIQLKRNQLIPNSKISQIVVQQVPVSKTAEGKLVSIQKDQNTITFLEKTSGQNETFPLASVVPVKLPDGTGADLNSLRVGDTLTYEVKTNQITGITVNKQSDVVTTVQGTLDFIKEDKKSLTINVAGKSLKAYFIAENAIVSIEGLANAGLFDIVVGDEVSLELVNDKIVKINVTNRSIKDMAFATLVNFDNDTKVLTGTYENGDLFAYKLTDSTAIKDGNRTYALADFATNFHKGDKIDLRVTKDKVITIKLTEQLEGTLTQVNTTTLEVSLRTQSGQIITFKVPDNLWVSFWSNANGTLKDLKVGDAVVARLNKSQDVVQQISVKKTAVYKILMANEDNRQINAEDETGALFTFKIDTDDLISNANSTAHTFATIQQDDYVKVSYSGNTLTNATILKTTRGKVTAVDTTTGLVTVQDFASGVQAIPVGQKFVIKQGGVTSANLSDVKVNDRVEIISDAVDKTIINVAASSKRTVATYDSVLNQLVLKSTPNNDKTTYNFYTKAFMHKGMELVSPNAFVENDEVTIYVLANKIIEIEK</sequence>
<dbReference type="Proteomes" id="UP000295636">
    <property type="component" value="Unassembled WGS sequence"/>
</dbReference>
<evidence type="ECO:0000259" key="3">
    <source>
        <dbReference type="PROSITE" id="PS51272"/>
    </source>
</evidence>
<dbReference type="Pfam" id="PF00395">
    <property type="entry name" value="SLH"/>
    <property type="match status" value="2"/>
</dbReference>
<comment type="caution">
    <text evidence="4">The sequence shown here is derived from an EMBL/GenBank/DDBJ whole genome shotgun (WGS) entry which is preliminary data.</text>
</comment>
<dbReference type="OrthoDB" id="2611444at2"/>
<evidence type="ECO:0000313" key="5">
    <source>
        <dbReference type="Proteomes" id="UP000295636"/>
    </source>
</evidence>
<accession>A0A4R5KV68</accession>
<proteinExistence type="predicted"/>
<keyword evidence="2" id="KW-0732">Signal</keyword>
<name>A0A4R5KV68_9BACL</name>
<gene>
    <name evidence="4" type="ORF">E1757_05930</name>
</gene>
<protein>
    <submittedName>
        <fullName evidence="4">S-layer homology domain-containing protein</fullName>
    </submittedName>
</protein>